<feature type="domain" description="EF-hand" evidence="7">
    <location>
        <begin position="324"/>
        <end position="359"/>
    </location>
</feature>
<dbReference type="InterPro" id="IPR002048">
    <property type="entry name" value="EF_hand_dom"/>
</dbReference>
<keyword evidence="2" id="KW-0479">Metal-binding</keyword>
<evidence type="ECO:0000256" key="4">
    <source>
        <dbReference type="ARBA" id="ARBA00022837"/>
    </source>
</evidence>
<comment type="subcellular location">
    <subcellularLocation>
        <location evidence="1">Membrane</location>
    </subcellularLocation>
</comment>
<dbReference type="EMBL" id="HBHZ01010467">
    <property type="protein sequence ID" value="CAE0194963.1"/>
    <property type="molecule type" value="Transcribed_RNA"/>
</dbReference>
<dbReference type="InterPro" id="IPR011992">
    <property type="entry name" value="EF-hand-dom_pair"/>
</dbReference>
<accession>A0A7S3FRG2</accession>
<evidence type="ECO:0000256" key="3">
    <source>
        <dbReference type="ARBA" id="ARBA00022737"/>
    </source>
</evidence>
<protein>
    <recommendedName>
        <fullName evidence="7">EF-hand domain-containing protein</fullName>
    </recommendedName>
</protein>
<feature type="compositionally biased region" description="Polar residues" evidence="6">
    <location>
        <begin position="53"/>
        <end position="62"/>
    </location>
</feature>
<gene>
    <name evidence="8" type="ORF">CROS1456_LOCUS8054</name>
</gene>
<dbReference type="AlphaFoldDB" id="A0A7S3FRG2"/>
<evidence type="ECO:0000256" key="2">
    <source>
        <dbReference type="ARBA" id="ARBA00022723"/>
    </source>
</evidence>
<organism evidence="8">
    <name type="scientific">Chloropicon roscoffensis</name>
    <dbReference type="NCBI Taxonomy" id="1461544"/>
    <lineage>
        <taxon>Eukaryota</taxon>
        <taxon>Viridiplantae</taxon>
        <taxon>Chlorophyta</taxon>
        <taxon>Chloropicophyceae</taxon>
        <taxon>Chloropicales</taxon>
        <taxon>Chloropicaceae</taxon>
        <taxon>Chloropicon</taxon>
    </lineage>
</organism>
<evidence type="ECO:0000256" key="5">
    <source>
        <dbReference type="ARBA" id="ARBA00023136"/>
    </source>
</evidence>
<proteinExistence type="predicted"/>
<dbReference type="PANTHER" id="PTHR46819">
    <property type="entry name" value="EF-HAND CALCIUM-BINDING DOMAIN-CONTAINING PROTEIN 7"/>
    <property type="match status" value="1"/>
</dbReference>
<reference evidence="8" key="1">
    <citation type="submission" date="2021-01" db="EMBL/GenBank/DDBJ databases">
        <authorList>
            <person name="Corre E."/>
            <person name="Pelletier E."/>
            <person name="Niang G."/>
            <person name="Scheremetjew M."/>
            <person name="Finn R."/>
            <person name="Kale V."/>
            <person name="Holt S."/>
            <person name="Cochrane G."/>
            <person name="Meng A."/>
            <person name="Brown T."/>
            <person name="Cohen L."/>
        </authorList>
    </citation>
    <scope>NUCLEOTIDE SEQUENCE</scope>
    <source>
        <strain evidence="8">RCC1871</strain>
    </source>
</reference>
<keyword evidence="4" id="KW-0106">Calcium</keyword>
<dbReference type="Gene3D" id="3.40.50.300">
    <property type="entry name" value="P-loop containing nucleotide triphosphate hydrolases"/>
    <property type="match status" value="1"/>
</dbReference>
<dbReference type="InterPro" id="IPR027417">
    <property type="entry name" value="P-loop_NTPase"/>
</dbReference>
<dbReference type="Pfam" id="PF08356">
    <property type="entry name" value="EF_assoc_2"/>
    <property type="match status" value="1"/>
</dbReference>
<name>A0A7S3FRG2_9CHLO</name>
<sequence length="677" mass="73485">MCYKSGCGKSLGRIGTYWLPELRRTNLTGDKPVLLVGCQEDVVVSSSAVASSQGQDPTSPLSSPGRGDAVRGNENRLVEASKAEDAMLDAEALESKLALLIDEWKEIEVCLQCSAKRLSNCAEVFVQAQKAVMHPTGPLYDAQTGQLKPRCVRALKRIFQICDEDADGFLSDRELNHFQATCFGTPLQVRTRRTGAERATPALKRSSSCTLFTSVAGGRTDLLSLKTKTHPNCPKNHKPEELEGVRKIISTKVPEGIAPSGVTLKGFVYLHALFVARGRMDTTWTVLRKFGYDNALELRPDLCQGALSQLGHFHPDQCVEITDSGRDFLRLKFRQHDKDADGVLSDAELEELFSTAPGFPGPEWHRDAYHGMVDTSGRGGGKSKGGEPCLTLDGFLSLWDLMALRSPATALVHALYLGRSKEDLPTFLRISRRRKQEVRRARRPQGIASGSGHHKPPLTRRVLSCVVFATPDQLRRNETVLTEPDQQTRVFRVPAGQGDAASSEKTLVVRQVEAGSGDDGAGGYTDAALLQSVDLCIICFGQKRDDLADQVALMKRVERKGTGLLPFALACVSASADEGSSGMADAITQQLSMAKPLDPSSEAASETLARLCGLCSDPHASIPRTEERLAKEHRDLVVRRCTTGLVVGAGVISALLIAHRLYASASNVEGAEDESRE</sequence>
<dbReference type="InterPro" id="IPR052266">
    <property type="entry name" value="Miro-EF-hand_domain"/>
</dbReference>
<dbReference type="InterPro" id="IPR018247">
    <property type="entry name" value="EF_Hand_1_Ca_BS"/>
</dbReference>
<evidence type="ECO:0000256" key="1">
    <source>
        <dbReference type="ARBA" id="ARBA00004370"/>
    </source>
</evidence>
<dbReference type="Gene3D" id="1.10.238.10">
    <property type="entry name" value="EF-hand"/>
    <property type="match status" value="3"/>
</dbReference>
<evidence type="ECO:0000259" key="7">
    <source>
        <dbReference type="PROSITE" id="PS50222"/>
    </source>
</evidence>
<dbReference type="InterPro" id="IPR013567">
    <property type="entry name" value="EF_hand_assoc_2"/>
</dbReference>
<dbReference type="SUPFAM" id="SSF47473">
    <property type="entry name" value="EF-hand"/>
    <property type="match status" value="1"/>
</dbReference>
<evidence type="ECO:0000256" key="6">
    <source>
        <dbReference type="SAM" id="MobiDB-lite"/>
    </source>
</evidence>
<evidence type="ECO:0000313" key="8">
    <source>
        <dbReference type="EMBL" id="CAE0194963.1"/>
    </source>
</evidence>
<keyword evidence="5" id="KW-0472">Membrane</keyword>
<dbReference type="PROSITE" id="PS00018">
    <property type="entry name" value="EF_HAND_1"/>
    <property type="match status" value="2"/>
</dbReference>
<dbReference type="GO" id="GO:0016020">
    <property type="term" value="C:membrane"/>
    <property type="evidence" value="ECO:0007669"/>
    <property type="project" value="UniProtKB-SubCell"/>
</dbReference>
<dbReference type="PROSITE" id="PS50222">
    <property type="entry name" value="EF_HAND_2"/>
    <property type="match status" value="1"/>
</dbReference>
<keyword evidence="3" id="KW-0677">Repeat</keyword>
<dbReference type="GO" id="GO:0005509">
    <property type="term" value="F:calcium ion binding"/>
    <property type="evidence" value="ECO:0007669"/>
    <property type="project" value="InterPro"/>
</dbReference>
<dbReference type="PANTHER" id="PTHR46819:SF1">
    <property type="entry name" value="EF-HAND CALCIUM-BINDING DOMAIN-CONTAINING PROTEIN 7"/>
    <property type="match status" value="1"/>
</dbReference>
<feature type="region of interest" description="Disordered" evidence="6">
    <location>
        <begin position="48"/>
        <end position="71"/>
    </location>
</feature>